<gene>
    <name evidence="2" type="ordered locus">Cyan7425_4623</name>
</gene>
<sequence>MNSQTLRIATWNLDHPKPGSWQKTPAILQQIEAINADVWILTETNNKAVDLAAKGYEKFTSIEYTDKGLEQNAYTTIWSRLQAPTQIIKTFDPDLSVCIKVSQPIDLMIYGTIITWHGDRGSDGTSKSWEEHYRSIQHHGDDWSRLIQEYSDHKLLVAGDFNQARDGSRWYGTQKGIDLLTAQLDRNHLVCLTDQIQPTNRGNVDHVCISQDLQPFCTASFWNNISDQGVKLSDHNGVFIDLSF</sequence>
<dbReference type="STRING" id="395961.Cyan7425_4623"/>
<reference evidence="2" key="1">
    <citation type="submission" date="2009-01" db="EMBL/GenBank/DDBJ databases">
        <title>Complete sequence of chromosome Cyanothece sp. PCC 7425.</title>
        <authorList>
            <consortium name="US DOE Joint Genome Institute"/>
            <person name="Lucas S."/>
            <person name="Copeland A."/>
            <person name="Lapidus A."/>
            <person name="Glavina del Rio T."/>
            <person name="Dalin E."/>
            <person name="Tice H."/>
            <person name="Bruce D."/>
            <person name="Goodwin L."/>
            <person name="Pitluck S."/>
            <person name="Sims D."/>
            <person name="Meineke L."/>
            <person name="Brettin T."/>
            <person name="Detter J.C."/>
            <person name="Han C."/>
            <person name="Larimer F."/>
            <person name="Land M."/>
            <person name="Hauser L."/>
            <person name="Kyrpides N."/>
            <person name="Ovchinnikova G."/>
            <person name="Liberton M."/>
            <person name="Stoeckel J."/>
            <person name="Banerjee A."/>
            <person name="Singh A."/>
            <person name="Page L."/>
            <person name="Sato H."/>
            <person name="Zhao L."/>
            <person name="Sherman L."/>
            <person name="Pakrasi H."/>
            <person name="Richardson P."/>
        </authorList>
    </citation>
    <scope>NUCLEOTIDE SEQUENCE</scope>
    <source>
        <strain evidence="2">PCC 7425</strain>
    </source>
</reference>
<protein>
    <submittedName>
        <fullName evidence="2">Endonuclease/exonuclease/phosphatase</fullName>
    </submittedName>
</protein>
<evidence type="ECO:0000313" key="2">
    <source>
        <dbReference type="EMBL" id="ACL46930.1"/>
    </source>
</evidence>
<accession>B8HKT6</accession>
<evidence type="ECO:0000259" key="1">
    <source>
        <dbReference type="Pfam" id="PF03372"/>
    </source>
</evidence>
<keyword evidence="2" id="KW-0269">Exonuclease</keyword>
<dbReference type="Gene3D" id="3.60.10.10">
    <property type="entry name" value="Endonuclease/exonuclease/phosphatase"/>
    <property type="match status" value="1"/>
</dbReference>
<keyword evidence="2" id="KW-0255">Endonuclease</keyword>
<dbReference type="GO" id="GO:0004519">
    <property type="term" value="F:endonuclease activity"/>
    <property type="evidence" value="ECO:0007669"/>
    <property type="project" value="UniProtKB-KW"/>
</dbReference>
<keyword evidence="2" id="KW-0378">Hydrolase</keyword>
<dbReference type="eggNOG" id="COG3568">
    <property type="taxonomic scope" value="Bacteria"/>
</dbReference>
<organism evidence="2">
    <name type="scientific">Cyanothece sp. (strain PCC 7425 / ATCC 29141)</name>
    <dbReference type="NCBI Taxonomy" id="395961"/>
    <lineage>
        <taxon>Bacteria</taxon>
        <taxon>Bacillati</taxon>
        <taxon>Cyanobacteriota</taxon>
        <taxon>Cyanophyceae</taxon>
        <taxon>Gomontiellales</taxon>
        <taxon>Cyanothecaceae</taxon>
        <taxon>Cyanothece</taxon>
    </lineage>
</organism>
<dbReference type="GO" id="GO:0004527">
    <property type="term" value="F:exonuclease activity"/>
    <property type="evidence" value="ECO:0007669"/>
    <property type="project" value="UniProtKB-KW"/>
</dbReference>
<name>B8HKT6_CYAP4</name>
<dbReference type="InterPro" id="IPR005135">
    <property type="entry name" value="Endo/exonuclease/phosphatase"/>
</dbReference>
<dbReference type="HOGENOM" id="CLU_091268_0_0_3"/>
<keyword evidence="2" id="KW-0540">Nuclease</keyword>
<dbReference type="EMBL" id="CP001344">
    <property type="protein sequence ID" value="ACL46930.1"/>
    <property type="molecule type" value="Genomic_DNA"/>
</dbReference>
<dbReference type="Pfam" id="PF03372">
    <property type="entry name" value="Exo_endo_phos"/>
    <property type="match status" value="1"/>
</dbReference>
<proteinExistence type="predicted"/>
<dbReference type="InterPro" id="IPR036691">
    <property type="entry name" value="Endo/exonu/phosph_ase_sf"/>
</dbReference>
<dbReference type="KEGG" id="cyn:Cyan7425_4623"/>
<feature type="domain" description="Endonuclease/exonuclease/phosphatase" evidence="1">
    <location>
        <begin position="9"/>
        <end position="235"/>
    </location>
</feature>
<dbReference type="OrthoDB" id="572278at2"/>
<dbReference type="AlphaFoldDB" id="B8HKT6"/>
<dbReference type="SUPFAM" id="SSF56219">
    <property type="entry name" value="DNase I-like"/>
    <property type="match status" value="1"/>
</dbReference>